<evidence type="ECO:0000256" key="4">
    <source>
        <dbReference type="ARBA" id="ARBA00022643"/>
    </source>
</evidence>
<evidence type="ECO:0000256" key="1">
    <source>
        <dbReference type="ARBA" id="ARBA00004726"/>
    </source>
</evidence>
<reference evidence="16" key="1">
    <citation type="journal article" date="2018" name="Nat. Microbiol.">
        <title>Leveraging single-cell genomics to expand the fungal tree of life.</title>
        <authorList>
            <person name="Ahrendt S.R."/>
            <person name="Quandt C.A."/>
            <person name="Ciobanu D."/>
            <person name="Clum A."/>
            <person name="Salamov A."/>
            <person name="Andreopoulos B."/>
            <person name="Cheng J.F."/>
            <person name="Woyke T."/>
            <person name="Pelin A."/>
            <person name="Henrissat B."/>
            <person name="Reynolds N.K."/>
            <person name="Benny G.L."/>
            <person name="Smith M.E."/>
            <person name="James T.Y."/>
            <person name="Grigoriev I.V."/>
        </authorList>
    </citation>
    <scope>NUCLEOTIDE SEQUENCE [LARGE SCALE GENOMIC DNA]</scope>
    <source>
        <strain evidence="16">Baker2002</strain>
    </source>
</reference>
<keyword evidence="8" id="KW-0274">FAD</keyword>
<evidence type="ECO:0000256" key="9">
    <source>
        <dbReference type="ARBA" id="ARBA00022840"/>
    </source>
</evidence>
<feature type="compositionally biased region" description="Basic residues" evidence="13">
    <location>
        <begin position="268"/>
        <end position="280"/>
    </location>
</feature>
<keyword evidence="3" id="KW-0285">Flavoprotein</keyword>
<dbReference type="Gene3D" id="3.40.50.620">
    <property type="entry name" value="HUPs"/>
    <property type="match status" value="1"/>
</dbReference>
<evidence type="ECO:0000313" key="16">
    <source>
        <dbReference type="Proteomes" id="UP000268321"/>
    </source>
</evidence>
<dbReference type="EMBL" id="ML004433">
    <property type="protein sequence ID" value="RKP32146.1"/>
    <property type="molecule type" value="Genomic_DNA"/>
</dbReference>
<keyword evidence="5" id="KW-0808">Transferase</keyword>
<keyword evidence="16" id="KW-1185">Reference proteome</keyword>
<dbReference type="PANTHER" id="PTHR23293:SF9">
    <property type="entry name" value="FAD SYNTHASE"/>
    <property type="match status" value="1"/>
</dbReference>
<evidence type="ECO:0000256" key="6">
    <source>
        <dbReference type="ARBA" id="ARBA00022695"/>
    </source>
</evidence>
<dbReference type="OrthoDB" id="270728at2759"/>
<evidence type="ECO:0000256" key="11">
    <source>
        <dbReference type="ARBA" id="ARBA00031871"/>
    </source>
</evidence>
<feature type="region of interest" description="Disordered" evidence="13">
    <location>
        <begin position="259"/>
        <end position="295"/>
    </location>
</feature>
<keyword evidence="7" id="KW-0547">Nucleotide-binding</keyword>
<keyword evidence="9" id="KW-0067">ATP-binding</keyword>
<dbReference type="EC" id="2.7.7.2" evidence="2"/>
<proteinExistence type="predicted"/>
<dbReference type="AlphaFoldDB" id="A0A4P9ZGD3"/>
<dbReference type="GO" id="GO:0006747">
    <property type="term" value="P:FAD biosynthetic process"/>
    <property type="evidence" value="ECO:0007669"/>
    <property type="project" value="TreeGrafter"/>
</dbReference>
<dbReference type="SUPFAM" id="SSF52402">
    <property type="entry name" value="Adenine nucleotide alpha hydrolases-like"/>
    <property type="match status" value="1"/>
</dbReference>
<comment type="pathway">
    <text evidence="1">Cofactor biosynthesis; FAD biosynthesis; FAD from FMN: step 1/1.</text>
</comment>
<evidence type="ECO:0000256" key="5">
    <source>
        <dbReference type="ARBA" id="ARBA00022679"/>
    </source>
</evidence>
<evidence type="ECO:0000256" key="13">
    <source>
        <dbReference type="SAM" id="MobiDB-lite"/>
    </source>
</evidence>
<dbReference type="Pfam" id="PF01507">
    <property type="entry name" value="PAPS_reduct"/>
    <property type="match status" value="1"/>
</dbReference>
<gene>
    <name evidence="15" type="ORF">METBISCDRAFT_29705</name>
</gene>
<keyword evidence="4" id="KW-0288">FMN</keyword>
<evidence type="ECO:0000256" key="3">
    <source>
        <dbReference type="ARBA" id="ARBA00022630"/>
    </source>
</evidence>
<accession>A0A4P9ZGD3</accession>
<dbReference type="GO" id="GO:0003919">
    <property type="term" value="F:FMN adenylyltransferase activity"/>
    <property type="evidence" value="ECO:0007669"/>
    <property type="project" value="UniProtKB-EC"/>
</dbReference>
<dbReference type="Proteomes" id="UP000268321">
    <property type="component" value="Unassembled WGS sequence"/>
</dbReference>
<dbReference type="InterPro" id="IPR014729">
    <property type="entry name" value="Rossmann-like_a/b/a_fold"/>
</dbReference>
<feature type="domain" description="Phosphoadenosine phosphosulphate reductase" evidence="14">
    <location>
        <begin position="72"/>
        <end position="240"/>
    </location>
</feature>
<sequence length="295" mass="34104">MRTTRSLFLQKCQDAYELVQLFLTDDLSLGHLDGLLPKYEVSAERGQIVKEKVRKSLQVLSDSLEGHSLDEVAISYNGGKDCLVMLTLLLTAIHIKYRHNGPTADGAFHVSDHEMDSIYINSELPFPELTDFIEQSSRQYHLNLFTIQSSLKAGFEHFLKNINPKVKRIVVGIRFSDPYGSELQYEQQTDHKWPEFIRIHPILHWQYCDVWHFLLCCNIRYCSLYSHGYTSLGGVETTVPNPYLRSEDGYLPAYALQEKSDERERLGRLKKSPRNRRPRSRPFQSGHFQPAPTSK</sequence>
<evidence type="ECO:0000256" key="12">
    <source>
        <dbReference type="ARBA" id="ARBA00049494"/>
    </source>
</evidence>
<protein>
    <recommendedName>
        <fullName evidence="2">FAD synthase</fullName>
        <ecNumber evidence="2">2.7.7.2</ecNumber>
    </recommendedName>
    <alternativeName>
        <fullName evidence="10">FAD pyrophosphorylase</fullName>
    </alternativeName>
    <alternativeName>
        <fullName evidence="11">FMN adenylyltransferase</fullName>
    </alternativeName>
</protein>
<comment type="catalytic activity">
    <reaction evidence="12">
        <text>FMN + ATP + H(+) = FAD + diphosphate</text>
        <dbReference type="Rhea" id="RHEA:17237"/>
        <dbReference type="ChEBI" id="CHEBI:15378"/>
        <dbReference type="ChEBI" id="CHEBI:30616"/>
        <dbReference type="ChEBI" id="CHEBI:33019"/>
        <dbReference type="ChEBI" id="CHEBI:57692"/>
        <dbReference type="ChEBI" id="CHEBI:58210"/>
        <dbReference type="EC" id="2.7.7.2"/>
    </reaction>
</comment>
<evidence type="ECO:0000256" key="2">
    <source>
        <dbReference type="ARBA" id="ARBA00012393"/>
    </source>
</evidence>
<evidence type="ECO:0000256" key="7">
    <source>
        <dbReference type="ARBA" id="ARBA00022741"/>
    </source>
</evidence>
<evidence type="ECO:0000256" key="8">
    <source>
        <dbReference type="ARBA" id="ARBA00022827"/>
    </source>
</evidence>
<keyword evidence="6" id="KW-0548">Nucleotidyltransferase</keyword>
<dbReference type="GO" id="GO:0005524">
    <property type="term" value="F:ATP binding"/>
    <property type="evidence" value="ECO:0007669"/>
    <property type="project" value="UniProtKB-KW"/>
</dbReference>
<dbReference type="InterPro" id="IPR002500">
    <property type="entry name" value="PAPS_reduct_dom"/>
</dbReference>
<evidence type="ECO:0000256" key="10">
    <source>
        <dbReference type="ARBA" id="ARBA00031145"/>
    </source>
</evidence>
<organism evidence="15 16">
    <name type="scientific">Metschnikowia bicuspidata</name>
    <dbReference type="NCBI Taxonomy" id="27322"/>
    <lineage>
        <taxon>Eukaryota</taxon>
        <taxon>Fungi</taxon>
        <taxon>Dikarya</taxon>
        <taxon>Ascomycota</taxon>
        <taxon>Saccharomycotina</taxon>
        <taxon>Pichiomycetes</taxon>
        <taxon>Metschnikowiaceae</taxon>
        <taxon>Metschnikowia</taxon>
    </lineage>
</organism>
<evidence type="ECO:0000313" key="15">
    <source>
        <dbReference type="EMBL" id="RKP32146.1"/>
    </source>
</evidence>
<dbReference type="GO" id="GO:0016787">
    <property type="term" value="F:hydrolase activity"/>
    <property type="evidence" value="ECO:0007669"/>
    <property type="project" value="UniProtKB-KW"/>
</dbReference>
<evidence type="ECO:0000259" key="14">
    <source>
        <dbReference type="Pfam" id="PF01507"/>
    </source>
</evidence>
<dbReference type="PANTHER" id="PTHR23293">
    <property type="entry name" value="FAD SYNTHETASE-RELATED FMN ADENYLYLTRANSFERASE"/>
    <property type="match status" value="1"/>
</dbReference>
<keyword evidence="15" id="KW-0378">Hydrolase</keyword>
<dbReference type="CDD" id="cd23948">
    <property type="entry name" value="FAD_synthase"/>
    <property type="match status" value="1"/>
</dbReference>
<name>A0A4P9ZGD3_9ASCO</name>